<feature type="compositionally biased region" description="Basic and acidic residues" evidence="1">
    <location>
        <begin position="103"/>
        <end position="114"/>
    </location>
</feature>
<accession>A0AAW1R2C4</accession>
<protein>
    <submittedName>
        <fullName evidence="2">Uncharacterized protein</fullName>
    </submittedName>
</protein>
<gene>
    <name evidence="2" type="ORF">WJX81_002436</name>
</gene>
<evidence type="ECO:0000313" key="2">
    <source>
        <dbReference type="EMBL" id="KAK9828090.1"/>
    </source>
</evidence>
<organism evidence="2 3">
    <name type="scientific">Elliptochloris bilobata</name>
    <dbReference type="NCBI Taxonomy" id="381761"/>
    <lineage>
        <taxon>Eukaryota</taxon>
        <taxon>Viridiplantae</taxon>
        <taxon>Chlorophyta</taxon>
        <taxon>core chlorophytes</taxon>
        <taxon>Trebouxiophyceae</taxon>
        <taxon>Trebouxiophyceae incertae sedis</taxon>
        <taxon>Elliptochloris clade</taxon>
        <taxon>Elliptochloris</taxon>
    </lineage>
</organism>
<reference evidence="2 3" key="1">
    <citation type="journal article" date="2024" name="Nat. Commun.">
        <title>Phylogenomics reveals the evolutionary origins of lichenization in chlorophyte algae.</title>
        <authorList>
            <person name="Puginier C."/>
            <person name="Libourel C."/>
            <person name="Otte J."/>
            <person name="Skaloud P."/>
            <person name="Haon M."/>
            <person name="Grisel S."/>
            <person name="Petersen M."/>
            <person name="Berrin J.G."/>
            <person name="Delaux P.M."/>
            <person name="Dal Grande F."/>
            <person name="Keller J."/>
        </authorList>
    </citation>
    <scope>NUCLEOTIDE SEQUENCE [LARGE SCALE GENOMIC DNA]</scope>
    <source>
        <strain evidence="2 3">SAG 245.80</strain>
    </source>
</reference>
<evidence type="ECO:0000313" key="3">
    <source>
        <dbReference type="Proteomes" id="UP001445335"/>
    </source>
</evidence>
<proteinExistence type="predicted"/>
<feature type="region of interest" description="Disordered" evidence="1">
    <location>
        <begin position="89"/>
        <end position="114"/>
    </location>
</feature>
<name>A0AAW1R2C4_9CHLO</name>
<dbReference type="EMBL" id="JALJOU010000052">
    <property type="protein sequence ID" value="KAK9828090.1"/>
    <property type="molecule type" value="Genomic_DNA"/>
</dbReference>
<dbReference type="Proteomes" id="UP001445335">
    <property type="component" value="Unassembled WGS sequence"/>
</dbReference>
<comment type="caution">
    <text evidence="2">The sequence shown here is derived from an EMBL/GenBank/DDBJ whole genome shotgun (WGS) entry which is preliminary data.</text>
</comment>
<keyword evidence="3" id="KW-1185">Reference proteome</keyword>
<dbReference type="AlphaFoldDB" id="A0AAW1R2C4"/>
<sequence length="160" mass="17522">MPASAADSLLAWAGMPEALRAEVLSPQCWLCDSPRRLLAPQQMRGHPKLWPLPARLAAQLAPGLRPPPGAMLMSWMELLKERAAWLAAQEAEEGDPAQACHAAEADPVEKEPGEEALRRCARAKHKWLREAQALQRRADAGQALDDAAATKLQRVDQTRA</sequence>
<evidence type="ECO:0000256" key="1">
    <source>
        <dbReference type="SAM" id="MobiDB-lite"/>
    </source>
</evidence>